<evidence type="ECO:0000313" key="3">
    <source>
        <dbReference type="Proteomes" id="UP001159042"/>
    </source>
</evidence>
<dbReference type="Proteomes" id="UP001159042">
    <property type="component" value="Unassembled WGS sequence"/>
</dbReference>
<keyword evidence="3" id="KW-1185">Reference proteome</keyword>
<proteinExistence type="predicted"/>
<gene>
    <name evidence="2" type="ORF">NQ315_009065</name>
</gene>
<sequence length="125" mass="14029">CAERYRIPRETLRNHLKGRRGKNGPTVGGGGRPTALSVAAENELAECVRTMAKWGFGLNRTEVMDLVETLVAVIQEETAFVQKTIRKSEPLEHNRNTQTNPFIIYGFFDLLEATITEIDLADEPQ</sequence>
<comment type="caution">
    <text evidence="2">The sequence shown here is derived from an EMBL/GenBank/DDBJ whole genome shotgun (WGS) entry which is preliminary data.</text>
</comment>
<organism evidence="2 3">
    <name type="scientific">Exocentrus adspersus</name>
    <dbReference type="NCBI Taxonomy" id="1586481"/>
    <lineage>
        <taxon>Eukaryota</taxon>
        <taxon>Metazoa</taxon>
        <taxon>Ecdysozoa</taxon>
        <taxon>Arthropoda</taxon>
        <taxon>Hexapoda</taxon>
        <taxon>Insecta</taxon>
        <taxon>Pterygota</taxon>
        <taxon>Neoptera</taxon>
        <taxon>Endopterygota</taxon>
        <taxon>Coleoptera</taxon>
        <taxon>Polyphaga</taxon>
        <taxon>Cucujiformia</taxon>
        <taxon>Chrysomeloidea</taxon>
        <taxon>Cerambycidae</taxon>
        <taxon>Lamiinae</taxon>
        <taxon>Acanthocinini</taxon>
        <taxon>Exocentrus</taxon>
    </lineage>
</organism>
<accession>A0AAV8V9J1</accession>
<dbReference type="AlphaFoldDB" id="A0AAV8V9J1"/>
<evidence type="ECO:0000313" key="2">
    <source>
        <dbReference type="EMBL" id="KAJ8910758.1"/>
    </source>
</evidence>
<reference evidence="2 3" key="1">
    <citation type="journal article" date="2023" name="Insect Mol. Biol.">
        <title>Genome sequencing provides insights into the evolution of gene families encoding plant cell wall-degrading enzymes in longhorned beetles.</title>
        <authorList>
            <person name="Shin N.R."/>
            <person name="Okamura Y."/>
            <person name="Kirsch R."/>
            <person name="Pauchet Y."/>
        </authorList>
    </citation>
    <scope>NUCLEOTIDE SEQUENCE [LARGE SCALE GENOMIC DNA]</scope>
    <source>
        <strain evidence="2">EAD_L_NR</strain>
    </source>
</reference>
<name>A0AAV8V9J1_9CUCU</name>
<evidence type="ECO:0000256" key="1">
    <source>
        <dbReference type="SAM" id="MobiDB-lite"/>
    </source>
</evidence>
<evidence type="ECO:0008006" key="4">
    <source>
        <dbReference type="Google" id="ProtNLM"/>
    </source>
</evidence>
<feature type="non-terminal residue" evidence="2">
    <location>
        <position position="1"/>
    </location>
</feature>
<protein>
    <recommendedName>
        <fullName evidence="4">HTH psq-type domain-containing protein</fullName>
    </recommendedName>
</protein>
<feature type="region of interest" description="Disordered" evidence="1">
    <location>
        <begin position="12"/>
        <end position="34"/>
    </location>
</feature>
<dbReference type="EMBL" id="JANEYG010000248">
    <property type="protein sequence ID" value="KAJ8910758.1"/>
    <property type="molecule type" value="Genomic_DNA"/>
</dbReference>